<protein>
    <recommendedName>
        <fullName evidence="6">DUF1648 domain-containing protein</fullName>
    </recommendedName>
</protein>
<dbReference type="GO" id="GO:0009636">
    <property type="term" value="P:response to toxic substance"/>
    <property type="evidence" value="ECO:0007669"/>
    <property type="project" value="TreeGrafter"/>
</dbReference>
<dbReference type="Pfam" id="PF19124">
    <property type="entry name" value="DUF5808"/>
    <property type="match status" value="1"/>
</dbReference>
<feature type="domain" description="DUF1648" evidence="2">
    <location>
        <begin position="158"/>
        <end position="200"/>
    </location>
</feature>
<dbReference type="InterPro" id="IPR012867">
    <property type="entry name" value="DUF1648"/>
</dbReference>
<feature type="transmembrane region" description="Helical" evidence="1">
    <location>
        <begin position="55"/>
        <end position="72"/>
    </location>
</feature>
<dbReference type="Proteomes" id="UP000058446">
    <property type="component" value="Chromosome"/>
</dbReference>
<accession>A0A0K2H1L9</accession>
<dbReference type="PANTHER" id="PTHR37810">
    <property type="entry name" value="IMMUNITY PROTEIN SDPI"/>
    <property type="match status" value="1"/>
</dbReference>
<evidence type="ECO:0000259" key="2">
    <source>
        <dbReference type="Pfam" id="PF07853"/>
    </source>
</evidence>
<dbReference type="InterPro" id="IPR043831">
    <property type="entry name" value="DUF5808"/>
</dbReference>
<dbReference type="KEGG" id="clw:CLAC_09910"/>
<feature type="domain" description="DUF5808" evidence="3">
    <location>
        <begin position="334"/>
        <end position="359"/>
    </location>
</feature>
<feature type="transmembrane region" description="Helical" evidence="1">
    <location>
        <begin position="200"/>
        <end position="225"/>
    </location>
</feature>
<name>A0A0K2H1L9_9CORY</name>
<organism evidence="4 5">
    <name type="scientific">Corynebacterium lactis RW2-5</name>
    <dbReference type="NCBI Taxonomy" id="1408189"/>
    <lineage>
        <taxon>Bacteria</taxon>
        <taxon>Bacillati</taxon>
        <taxon>Actinomycetota</taxon>
        <taxon>Actinomycetes</taxon>
        <taxon>Mycobacteriales</taxon>
        <taxon>Corynebacteriaceae</taxon>
        <taxon>Corynebacterium</taxon>
    </lineage>
</organism>
<dbReference type="RefSeq" id="WP_053412747.1">
    <property type="nucleotide sequence ID" value="NZ_CP006841.1"/>
</dbReference>
<evidence type="ECO:0000256" key="1">
    <source>
        <dbReference type="SAM" id="Phobius"/>
    </source>
</evidence>
<keyword evidence="1" id="KW-0812">Transmembrane</keyword>
<keyword evidence="5" id="KW-1185">Reference proteome</keyword>
<feature type="transmembrane region" description="Helical" evidence="1">
    <location>
        <begin position="146"/>
        <end position="167"/>
    </location>
</feature>
<keyword evidence="1" id="KW-0472">Membrane</keyword>
<dbReference type="AlphaFoldDB" id="A0A0K2H1L9"/>
<evidence type="ECO:0000259" key="3">
    <source>
        <dbReference type="Pfam" id="PF19124"/>
    </source>
</evidence>
<gene>
    <name evidence="4" type="ORF">CLAC_09910</name>
</gene>
<feature type="transmembrane region" description="Helical" evidence="1">
    <location>
        <begin position="78"/>
        <end position="94"/>
    </location>
</feature>
<evidence type="ECO:0000313" key="4">
    <source>
        <dbReference type="EMBL" id="ALA67940.1"/>
    </source>
</evidence>
<feature type="transmembrane region" description="Helical" evidence="1">
    <location>
        <begin position="272"/>
        <end position="297"/>
    </location>
</feature>
<evidence type="ECO:0000313" key="5">
    <source>
        <dbReference type="Proteomes" id="UP000058446"/>
    </source>
</evidence>
<dbReference type="PATRIC" id="fig|1408189.4.peg.1991"/>
<dbReference type="STRING" id="1408189.CLAC_09910"/>
<feature type="transmembrane region" description="Helical" evidence="1">
    <location>
        <begin position="360"/>
        <end position="378"/>
    </location>
</feature>
<evidence type="ECO:0008006" key="6">
    <source>
        <dbReference type="Google" id="ProtNLM"/>
    </source>
</evidence>
<feature type="transmembrane region" description="Helical" evidence="1">
    <location>
        <begin position="6"/>
        <end position="26"/>
    </location>
</feature>
<sequence length="379" mass="40037">MIIKITIALAVLTIAVAMAITSALVARTTPLGVSIPRSRADDAVVASAVSRYRRLVLASGAVAALAVLALPIAPEWASVVPLVVLGLGLAAYLAQRRKIIEAKSAGGWFEDAEYSVSAQIAPGASAGENSDVARAIAVVEAPRVPVFWYLASLSLLGSAAALVAARWSEIPNVIVTHWGPGLEPDAWADKSAAQVFIPTWIGLGTLALLWGSTLAVAKTMVAVRGDRSIKGQLRSRAVLAGMNKGFGALALMMAIGFATMQVINYLPGYERFMGATFGIFIALTVLGGVAILVPIATAQSKTDDALRGFKLPDDVNDSPDNDKFYKLGTFYYNPDDPAVLVEKRFGVGMDFNYATWQAKVFMVTILVVLIVCIALPFLG</sequence>
<reference evidence="4 5" key="1">
    <citation type="submission" date="2013-10" db="EMBL/GenBank/DDBJ databases">
        <title>Complete genome sequence of Corynebacterium lactis DSM 45799(T), isolated from raw cow milk.</title>
        <authorList>
            <person name="Ruckert C."/>
            <person name="Albersmeier A."/>
            <person name="Lipski A."/>
            <person name="Kalinowski J."/>
        </authorList>
    </citation>
    <scope>NUCLEOTIDE SEQUENCE [LARGE SCALE GENOMIC DNA]</scope>
    <source>
        <strain evidence="4 5">RW2-5</strain>
    </source>
</reference>
<dbReference type="OrthoDB" id="9808690at2"/>
<dbReference type="PANTHER" id="PTHR37810:SF9">
    <property type="entry name" value="MEMBRANE PROTEIN"/>
    <property type="match status" value="1"/>
</dbReference>
<feature type="transmembrane region" description="Helical" evidence="1">
    <location>
        <begin position="246"/>
        <end position="266"/>
    </location>
</feature>
<proteinExistence type="predicted"/>
<dbReference type="EMBL" id="CP006841">
    <property type="protein sequence ID" value="ALA67940.1"/>
    <property type="molecule type" value="Genomic_DNA"/>
</dbReference>
<keyword evidence="1" id="KW-1133">Transmembrane helix</keyword>
<dbReference type="Pfam" id="PF07853">
    <property type="entry name" value="DUF1648"/>
    <property type="match status" value="1"/>
</dbReference>